<reference evidence="3" key="2">
    <citation type="submission" date="2020-09" db="EMBL/GenBank/DDBJ databases">
        <authorList>
            <person name="Sun Q."/>
            <person name="Zhou Y."/>
        </authorList>
    </citation>
    <scope>NUCLEOTIDE SEQUENCE</scope>
    <source>
        <strain evidence="3">CGMCC 4.7372</strain>
    </source>
</reference>
<evidence type="ECO:0000256" key="1">
    <source>
        <dbReference type="ARBA" id="ARBA00007789"/>
    </source>
</evidence>
<feature type="domain" description="Luciferase-like" evidence="2">
    <location>
        <begin position="16"/>
        <end position="304"/>
    </location>
</feature>
<protein>
    <submittedName>
        <fullName evidence="3">Alkane 1-monooxygenase</fullName>
    </submittedName>
</protein>
<dbReference type="EMBL" id="BMNJ01000006">
    <property type="protein sequence ID" value="GGO99541.1"/>
    <property type="molecule type" value="Genomic_DNA"/>
</dbReference>
<dbReference type="AlphaFoldDB" id="A0A8H9HDU7"/>
<dbReference type="GO" id="GO:0016705">
    <property type="term" value="F:oxidoreductase activity, acting on paired donors, with incorporation or reduction of molecular oxygen"/>
    <property type="evidence" value="ECO:0007669"/>
    <property type="project" value="InterPro"/>
</dbReference>
<dbReference type="Gene3D" id="3.20.20.30">
    <property type="entry name" value="Luciferase-like domain"/>
    <property type="match status" value="1"/>
</dbReference>
<keyword evidence="4" id="KW-1185">Reference proteome</keyword>
<evidence type="ECO:0000313" key="3">
    <source>
        <dbReference type="EMBL" id="GGO99541.1"/>
    </source>
</evidence>
<dbReference type="CDD" id="cd00347">
    <property type="entry name" value="Flavin_utilizing_monoxygenases"/>
    <property type="match status" value="1"/>
</dbReference>
<dbReference type="Pfam" id="PF00296">
    <property type="entry name" value="Bac_luciferase"/>
    <property type="match status" value="1"/>
</dbReference>
<comment type="similarity">
    <text evidence="1">To bacterial alkanal monooxygenase alpha and beta chains.</text>
</comment>
<comment type="caution">
    <text evidence="3">The sequence shown here is derived from an EMBL/GenBank/DDBJ whole genome shotgun (WGS) entry which is preliminary data.</text>
</comment>
<proteinExistence type="predicted"/>
<dbReference type="Proteomes" id="UP000614239">
    <property type="component" value="Unassembled WGS sequence"/>
</dbReference>
<evidence type="ECO:0000313" key="4">
    <source>
        <dbReference type="Proteomes" id="UP000614239"/>
    </source>
</evidence>
<reference evidence="3" key="1">
    <citation type="journal article" date="2014" name="Int. J. Syst. Evol. Microbiol.">
        <title>Complete genome sequence of Corynebacterium casei LMG S-19264T (=DSM 44701T), isolated from a smear-ripened cheese.</title>
        <authorList>
            <consortium name="US DOE Joint Genome Institute (JGI-PGF)"/>
            <person name="Walter F."/>
            <person name="Albersmeier A."/>
            <person name="Kalinowski J."/>
            <person name="Ruckert C."/>
        </authorList>
    </citation>
    <scope>NUCLEOTIDE SEQUENCE</scope>
    <source>
        <strain evidence="3">CGMCC 4.7372</strain>
    </source>
</reference>
<dbReference type="InterPro" id="IPR019949">
    <property type="entry name" value="CmoO-like"/>
</dbReference>
<dbReference type="PANTHER" id="PTHR30137">
    <property type="entry name" value="LUCIFERASE-LIKE MONOOXYGENASE"/>
    <property type="match status" value="1"/>
</dbReference>
<dbReference type="InterPro" id="IPR050766">
    <property type="entry name" value="Bact_Lucif_Oxidored"/>
</dbReference>
<dbReference type="SUPFAM" id="SSF51679">
    <property type="entry name" value="Bacterial luciferase-like"/>
    <property type="match status" value="1"/>
</dbReference>
<keyword evidence="3" id="KW-0503">Monooxygenase</keyword>
<dbReference type="GO" id="GO:0005829">
    <property type="term" value="C:cytosol"/>
    <property type="evidence" value="ECO:0007669"/>
    <property type="project" value="TreeGrafter"/>
</dbReference>
<organism evidence="3 4">
    <name type="scientific">Actinomyces gaoshouyii</name>
    <dbReference type="NCBI Taxonomy" id="1960083"/>
    <lineage>
        <taxon>Bacteria</taxon>
        <taxon>Bacillati</taxon>
        <taxon>Actinomycetota</taxon>
        <taxon>Actinomycetes</taxon>
        <taxon>Actinomycetales</taxon>
        <taxon>Actinomycetaceae</taxon>
        <taxon>Actinomyces</taxon>
    </lineage>
</organism>
<dbReference type="PANTHER" id="PTHR30137:SF6">
    <property type="entry name" value="LUCIFERASE-LIKE MONOOXYGENASE"/>
    <property type="match status" value="1"/>
</dbReference>
<dbReference type="RefSeq" id="WP_080463179.1">
    <property type="nucleotide sequence ID" value="NZ_BMNJ01000006.1"/>
</dbReference>
<dbReference type="NCBIfam" id="TIGR03558">
    <property type="entry name" value="oxido_grp_1"/>
    <property type="match status" value="1"/>
</dbReference>
<accession>A0A8H9HDU7</accession>
<gene>
    <name evidence="3" type="ORF">GCM10011612_17050</name>
</gene>
<evidence type="ECO:0000259" key="2">
    <source>
        <dbReference type="Pfam" id="PF00296"/>
    </source>
</evidence>
<dbReference type="InterPro" id="IPR011251">
    <property type="entry name" value="Luciferase-like_dom"/>
</dbReference>
<dbReference type="OrthoDB" id="9780518at2"/>
<sequence length="335" mass="35141">MSADLSVLDPVPSVVGRGRGSALIEMRELARVADRAGYARYWVTEYHASPLYLSSATPILLGQVLAATERIGVASCSMLPNHSPLVVAEQFGTLATIYPGRVGIGLGRAPGTDTMTAEALRRGPADPAAFTSSITDILGYLGHGEPEGPGSRVRAVPGEGTRPPVWVLGSSVNGARVAGALGLPFVVASHFAPSQAEAAVATYRSVFDASAPTATTEAPRVAAAVNAAVAPSEDEARRLFSTAMASSARLVSGAPGPLEPPLEDAEDWRALAAGRERAVEEAMRLSFVGAPETVVTGLHELEERWGLEEVLVLSYIYDAAARRRSYELLASAWRP</sequence>
<name>A0A8H9HDU7_9ACTO</name>
<dbReference type="InterPro" id="IPR036661">
    <property type="entry name" value="Luciferase-like_sf"/>
</dbReference>
<dbReference type="GO" id="GO:0004497">
    <property type="term" value="F:monooxygenase activity"/>
    <property type="evidence" value="ECO:0007669"/>
    <property type="project" value="UniProtKB-KW"/>
</dbReference>
<keyword evidence="3" id="KW-0560">Oxidoreductase</keyword>